<accession>A0ABM0GP77</accession>
<evidence type="ECO:0000256" key="1">
    <source>
        <dbReference type="ARBA" id="ARBA00004123"/>
    </source>
</evidence>
<evidence type="ECO:0000256" key="8">
    <source>
        <dbReference type="ARBA" id="ARBA00023306"/>
    </source>
</evidence>
<feature type="compositionally biased region" description="Basic and acidic residues" evidence="11">
    <location>
        <begin position="16"/>
        <end position="42"/>
    </location>
</feature>
<evidence type="ECO:0000256" key="7">
    <source>
        <dbReference type="ARBA" id="ARBA00023242"/>
    </source>
</evidence>
<dbReference type="InterPro" id="IPR007128">
    <property type="entry name" value="PMF1/Nnf1"/>
</dbReference>
<protein>
    <submittedName>
        <fullName evidence="13">Polyamine-modulated factor 1-like</fullName>
    </submittedName>
</protein>
<dbReference type="RefSeq" id="XP_002734293.2">
    <property type="nucleotide sequence ID" value="XM_002734247.2"/>
</dbReference>
<evidence type="ECO:0000313" key="12">
    <source>
        <dbReference type="Proteomes" id="UP000694865"/>
    </source>
</evidence>
<evidence type="ECO:0000313" key="13">
    <source>
        <dbReference type="RefSeq" id="XP_002734293.2"/>
    </source>
</evidence>
<evidence type="ECO:0000256" key="9">
    <source>
        <dbReference type="ARBA" id="ARBA00023328"/>
    </source>
</evidence>
<reference evidence="13" key="1">
    <citation type="submission" date="2025-08" db="UniProtKB">
        <authorList>
            <consortium name="RefSeq"/>
        </authorList>
    </citation>
    <scope>IDENTIFICATION</scope>
    <source>
        <tissue evidence="13">Testes</tissue>
    </source>
</reference>
<evidence type="ECO:0000256" key="2">
    <source>
        <dbReference type="ARBA" id="ARBA00004629"/>
    </source>
</evidence>
<keyword evidence="12" id="KW-1185">Reference proteome</keyword>
<proteinExistence type="predicted"/>
<keyword evidence="5" id="KW-0498">Mitosis</keyword>
<name>A0ABM0GP77_SACKO</name>
<dbReference type="PANTHER" id="PTHR15459">
    <property type="entry name" value="POLYAMINE-MODULATED FACTOR 1"/>
    <property type="match status" value="1"/>
</dbReference>
<keyword evidence="8" id="KW-0131">Cell cycle</keyword>
<keyword evidence="9" id="KW-0137">Centromere</keyword>
<sequence>MYTNKRTNPPFFKMAECTKSEEMDTEKKADDNDGKEKSERVQEPNVESADEPKGKHALYMYDALNKTLKKCLSETRYSVFARNYQFAHKQKPRLLKSLFKKFTENLKSSAESEFELMIKEENLVALCNDLDKIIDETENSQHAWRPTRDAEKDLLSHCMVEKLQERDKLLEQVKQLEKEHSQLKEAFIARRTHLLSIEETLQKKLKNIDEAAELCRKTPVAEMESLVWQACGMKESPT</sequence>
<organism evidence="12 13">
    <name type="scientific">Saccoglossus kowalevskii</name>
    <name type="common">Acorn worm</name>
    <dbReference type="NCBI Taxonomy" id="10224"/>
    <lineage>
        <taxon>Eukaryota</taxon>
        <taxon>Metazoa</taxon>
        <taxon>Hemichordata</taxon>
        <taxon>Enteropneusta</taxon>
        <taxon>Harrimaniidae</taxon>
        <taxon>Saccoglossus</taxon>
    </lineage>
</organism>
<dbReference type="Pfam" id="PF03980">
    <property type="entry name" value="Nnf1"/>
    <property type="match status" value="1"/>
</dbReference>
<keyword evidence="7" id="KW-0539">Nucleus</keyword>
<evidence type="ECO:0000256" key="5">
    <source>
        <dbReference type="ARBA" id="ARBA00022776"/>
    </source>
</evidence>
<evidence type="ECO:0000256" key="6">
    <source>
        <dbReference type="ARBA" id="ARBA00022838"/>
    </source>
</evidence>
<gene>
    <name evidence="13" type="primary">LOC100378419</name>
</gene>
<evidence type="ECO:0000256" key="4">
    <source>
        <dbReference type="ARBA" id="ARBA00022618"/>
    </source>
</evidence>
<evidence type="ECO:0000256" key="10">
    <source>
        <dbReference type="SAM" id="Coils"/>
    </source>
</evidence>
<keyword evidence="4" id="KW-0132">Cell division</keyword>
<dbReference type="GeneID" id="100378419"/>
<keyword evidence="6" id="KW-0995">Kinetochore</keyword>
<evidence type="ECO:0000256" key="3">
    <source>
        <dbReference type="ARBA" id="ARBA00022454"/>
    </source>
</evidence>
<comment type="subcellular location">
    <subcellularLocation>
        <location evidence="2">Chromosome</location>
        <location evidence="2">Centromere</location>
        <location evidence="2">Kinetochore</location>
    </subcellularLocation>
    <subcellularLocation>
        <location evidence="1">Nucleus</location>
    </subcellularLocation>
</comment>
<evidence type="ECO:0000256" key="11">
    <source>
        <dbReference type="SAM" id="MobiDB-lite"/>
    </source>
</evidence>
<keyword evidence="3" id="KW-0158">Chromosome</keyword>
<dbReference type="PANTHER" id="PTHR15459:SF3">
    <property type="entry name" value="POLYAMINE-MODULATED FACTOR 1"/>
    <property type="match status" value="1"/>
</dbReference>
<keyword evidence="10" id="KW-0175">Coiled coil</keyword>
<feature type="region of interest" description="Disordered" evidence="11">
    <location>
        <begin position="1"/>
        <end position="53"/>
    </location>
</feature>
<dbReference type="Proteomes" id="UP000694865">
    <property type="component" value="Unplaced"/>
</dbReference>
<feature type="coiled-coil region" evidence="10">
    <location>
        <begin position="159"/>
        <end position="186"/>
    </location>
</feature>